<accession>A0ACB9ZNA8</accession>
<dbReference type="Proteomes" id="UP001060085">
    <property type="component" value="Linkage Group LG08"/>
</dbReference>
<keyword evidence="2" id="KW-1185">Reference proteome</keyword>
<proteinExistence type="predicted"/>
<comment type="caution">
    <text evidence="1">The sequence shown here is derived from an EMBL/GenBank/DDBJ whole genome shotgun (WGS) entry which is preliminary data.</text>
</comment>
<evidence type="ECO:0000313" key="1">
    <source>
        <dbReference type="EMBL" id="KAI5648751.1"/>
    </source>
</evidence>
<protein>
    <submittedName>
        <fullName evidence="1">Uncharacterized protein</fullName>
    </submittedName>
</protein>
<dbReference type="EMBL" id="CM044708">
    <property type="protein sequence ID" value="KAI5648751.1"/>
    <property type="molecule type" value="Genomic_DNA"/>
</dbReference>
<sequence>MVRITATKITENIIKILLREGFIENVRKYLENNKDFLVLTLRHRRNRKRPYQNLLRISGMGIRALPGMEEQKWIHEGLITESLPNGMFRVCSDNEDLILGYVSGKIRRSFIRIIPGDRRTSTVKRTLPPRPTTSVLSFLFPSVPSLLPPLYSSHLCPTAVLHLSAASTPLNYDLSSTSRCNFAATTLCSVTIRDHLSISHCNNHTMIPSSSSQFSPLHYTTANLLFSPPSVHPLLGFSQSNSNYRNKDTIAPPHFHLHIVVVAIHLDRASLARILGIPDEGHLVFYERASTSIFADSNWVYSKALPRVGVQSQAIGKRIVTTLLKGTNTEPRFPNKTNDLRMIDVYIMDKMKSRSPFSRSSLVIIFLRDVACSLMFDRVNCEKPPPH</sequence>
<organism evidence="1 2">
    <name type="scientific">Catharanthus roseus</name>
    <name type="common">Madagascar periwinkle</name>
    <name type="synonym">Vinca rosea</name>
    <dbReference type="NCBI Taxonomy" id="4058"/>
    <lineage>
        <taxon>Eukaryota</taxon>
        <taxon>Viridiplantae</taxon>
        <taxon>Streptophyta</taxon>
        <taxon>Embryophyta</taxon>
        <taxon>Tracheophyta</taxon>
        <taxon>Spermatophyta</taxon>
        <taxon>Magnoliopsida</taxon>
        <taxon>eudicotyledons</taxon>
        <taxon>Gunneridae</taxon>
        <taxon>Pentapetalae</taxon>
        <taxon>asterids</taxon>
        <taxon>lamiids</taxon>
        <taxon>Gentianales</taxon>
        <taxon>Apocynaceae</taxon>
        <taxon>Rauvolfioideae</taxon>
        <taxon>Vinceae</taxon>
        <taxon>Catharanthinae</taxon>
        <taxon>Catharanthus</taxon>
    </lineage>
</organism>
<gene>
    <name evidence="1" type="ORF">M9H77_34756</name>
</gene>
<name>A0ACB9ZNA8_CATRO</name>
<reference evidence="2" key="1">
    <citation type="journal article" date="2023" name="Nat. Plants">
        <title>Single-cell RNA sequencing provides a high-resolution roadmap for understanding the multicellular compartmentation of specialized metabolism.</title>
        <authorList>
            <person name="Sun S."/>
            <person name="Shen X."/>
            <person name="Li Y."/>
            <person name="Li Y."/>
            <person name="Wang S."/>
            <person name="Li R."/>
            <person name="Zhang H."/>
            <person name="Shen G."/>
            <person name="Guo B."/>
            <person name="Wei J."/>
            <person name="Xu J."/>
            <person name="St-Pierre B."/>
            <person name="Chen S."/>
            <person name="Sun C."/>
        </authorList>
    </citation>
    <scope>NUCLEOTIDE SEQUENCE [LARGE SCALE GENOMIC DNA]</scope>
</reference>
<evidence type="ECO:0000313" key="2">
    <source>
        <dbReference type="Proteomes" id="UP001060085"/>
    </source>
</evidence>